<sequence>MYGKCCQIRDARLVFDRIAPKNEFSWTQIVKAYAHNGHLLEAILFFRKSLLEGMDPSDYACSIVIGVCCSLGSLQDGRFVHAVVRDRGYESDPHVAAGLIHMYSSCGCMDEASTAFRRTSHRDRFIYTAMIGGFAQAGQCREAVVLFREMDLDGITGDNITFVSAIGAFQDLGDPRQCRAIHECAAQAGVESDCLVQTALLNMYSQCGFAEEALQVFGEMAERDRVAWSSTIAACARHGYGRQAMELFRRMELEGIKPDIVVLSSLLDACSSVEALAEGAMIHARIIAGGFHRDRILDAAILNMYAKCGSAASARRAFDEQSPDDPVSWNVMIGACAKAGLDLEAIESYRQMQALGIDPTPVTFITVLAACSHSGFLAEARIQFLSMIQDFGIAPDVDCYCCLVDLLARTGDLEAGEELMLSMPFEPFEAGWTSLLSACGVHGDRGRATRIAGAGASIAPETSAHYVLLSNMKREEECL</sequence>
<reference evidence="3 4" key="1">
    <citation type="journal article" date="2011" name="Science">
        <title>The Selaginella genome identifies genetic changes associated with the evolution of vascular plants.</title>
        <authorList>
            <person name="Banks J.A."/>
            <person name="Nishiyama T."/>
            <person name="Hasebe M."/>
            <person name="Bowman J.L."/>
            <person name="Gribskov M."/>
            <person name="dePamphilis C."/>
            <person name="Albert V.A."/>
            <person name="Aono N."/>
            <person name="Aoyama T."/>
            <person name="Ambrose B.A."/>
            <person name="Ashton N.W."/>
            <person name="Axtell M.J."/>
            <person name="Barker E."/>
            <person name="Barker M.S."/>
            <person name="Bennetzen J.L."/>
            <person name="Bonawitz N.D."/>
            <person name="Chapple C."/>
            <person name="Cheng C."/>
            <person name="Correa L.G."/>
            <person name="Dacre M."/>
            <person name="DeBarry J."/>
            <person name="Dreyer I."/>
            <person name="Elias M."/>
            <person name="Engstrom E.M."/>
            <person name="Estelle M."/>
            <person name="Feng L."/>
            <person name="Finet C."/>
            <person name="Floyd S.K."/>
            <person name="Frommer W.B."/>
            <person name="Fujita T."/>
            <person name="Gramzow L."/>
            <person name="Gutensohn M."/>
            <person name="Harholt J."/>
            <person name="Hattori M."/>
            <person name="Heyl A."/>
            <person name="Hirai T."/>
            <person name="Hiwatashi Y."/>
            <person name="Ishikawa M."/>
            <person name="Iwata M."/>
            <person name="Karol K.G."/>
            <person name="Koehler B."/>
            <person name="Kolukisaoglu U."/>
            <person name="Kubo M."/>
            <person name="Kurata T."/>
            <person name="Lalonde S."/>
            <person name="Li K."/>
            <person name="Li Y."/>
            <person name="Litt A."/>
            <person name="Lyons E."/>
            <person name="Manning G."/>
            <person name="Maruyama T."/>
            <person name="Michael T.P."/>
            <person name="Mikami K."/>
            <person name="Miyazaki S."/>
            <person name="Morinaga S."/>
            <person name="Murata T."/>
            <person name="Mueller-Roeber B."/>
            <person name="Nelson D.R."/>
            <person name="Obara M."/>
            <person name="Oguri Y."/>
            <person name="Olmstead R.G."/>
            <person name="Onodera N."/>
            <person name="Petersen B.L."/>
            <person name="Pils B."/>
            <person name="Prigge M."/>
            <person name="Rensing S.A."/>
            <person name="Riano-Pachon D.M."/>
            <person name="Roberts A.W."/>
            <person name="Sato Y."/>
            <person name="Scheller H.V."/>
            <person name="Schulz B."/>
            <person name="Schulz C."/>
            <person name="Shakirov E.V."/>
            <person name="Shibagaki N."/>
            <person name="Shinohara N."/>
            <person name="Shippen D.E."/>
            <person name="Soerensen I."/>
            <person name="Sotooka R."/>
            <person name="Sugimoto N."/>
            <person name="Sugita M."/>
            <person name="Sumikawa N."/>
            <person name="Tanurdzic M."/>
            <person name="Theissen G."/>
            <person name="Ulvskov P."/>
            <person name="Wakazuki S."/>
            <person name="Weng J.K."/>
            <person name="Willats W.W."/>
            <person name="Wipf D."/>
            <person name="Wolf P.G."/>
            <person name="Yang L."/>
            <person name="Zimmer A.D."/>
            <person name="Zhu Q."/>
            <person name="Mitros T."/>
            <person name="Hellsten U."/>
            <person name="Loque D."/>
            <person name="Otillar R."/>
            <person name="Salamov A."/>
            <person name="Schmutz J."/>
            <person name="Shapiro H."/>
            <person name="Lindquist E."/>
            <person name="Lucas S."/>
            <person name="Rokhsar D."/>
            <person name="Grigoriev I.V."/>
        </authorList>
    </citation>
    <scope>NUCLEOTIDE SEQUENCE [LARGE SCALE GENOMIC DNA]</scope>
</reference>
<dbReference type="GO" id="GO:0009451">
    <property type="term" value="P:RNA modification"/>
    <property type="evidence" value="ECO:0007669"/>
    <property type="project" value="InterPro"/>
</dbReference>
<organism evidence="4">
    <name type="scientific">Selaginella moellendorffii</name>
    <name type="common">Spikemoss</name>
    <dbReference type="NCBI Taxonomy" id="88036"/>
    <lineage>
        <taxon>Eukaryota</taxon>
        <taxon>Viridiplantae</taxon>
        <taxon>Streptophyta</taxon>
        <taxon>Embryophyta</taxon>
        <taxon>Tracheophyta</taxon>
        <taxon>Lycopodiopsida</taxon>
        <taxon>Selaginellales</taxon>
        <taxon>Selaginellaceae</taxon>
        <taxon>Selaginella</taxon>
    </lineage>
</organism>
<dbReference type="FunFam" id="1.25.40.10:FF:000158">
    <property type="entry name" value="pentatricopeptide repeat-containing protein At2g33680"/>
    <property type="match status" value="1"/>
</dbReference>
<feature type="repeat" description="PPR" evidence="2">
    <location>
        <begin position="224"/>
        <end position="258"/>
    </location>
</feature>
<gene>
    <name evidence="3" type="ORF">SELMODRAFT_77659</name>
</gene>
<evidence type="ECO:0000313" key="4">
    <source>
        <dbReference type="Proteomes" id="UP000001514"/>
    </source>
</evidence>
<dbReference type="InterPro" id="IPR002885">
    <property type="entry name" value="PPR_rpt"/>
</dbReference>
<dbReference type="InterPro" id="IPR011990">
    <property type="entry name" value="TPR-like_helical_dom_sf"/>
</dbReference>
<evidence type="ECO:0000256" key="1">
    <source>
        <dbReference type="ARBA" id="ARBA00022737"/>
    </source>
</evidence>
<evidence type="ECO:0000256" key="2">
    <source>
        <dbReference type="PROSITE-ProRule" id="PRU00708"/>
    </source>
</evidence>
<dbReference type="InParanoid" id="D8QSQ6"/>
<evidence type="ECO:0008006" key="5">
    <source>
        <dbReference type="Google" id="ProtNLM"/>
    </source>
</evidence>
<protein>
    <recommendedName>
        <fullName evidence="5">Pentacotripeptide-repeat region of PRORP domain-containing protein</fullName>
    </recommendedName>
</protein>
<dbReference type="PROSITE" id="PS51375">
    <property type="entry name" value="PPR"/>
    <property type="match status" value="4"/>
</dbReference>
<dbReference type="OrthoDB" id="1871818at2759"/>
<dbReference type="Gramene" id="EFJ36983">
    <property type="protein sequence ID" value="EFJ36983"/>
    <property type="gene ID" value="SELMODRAFT_77659"/>
</dbReference>
<accession>D8QSQ6</accession>
<dbReference type="PANTHER" id="PTHR47926:SF533">
    <property type="entry name" value="DYW DOMAIN-CONTAINING PROTEIN"/>
    <property type="match status" value="1"/>
</dbReference>
<keyword evidence="4" id="KW-1185">Reference proteome</keyword>
<feature type="repeat" description="PPR" evidence="2">
    <location>
        <begin position="123"/>
        <end position="157"/>
    </location>
</feature>
<evidence type="ECO:0000313" key="3">
    <source>
        <dbReference type="EMBL" id="EFJ36983.1"/>
    </source>
</evidence>
<keyword evidence="1" id="KW-0677">Repeat</keyword>
<feature type="repeat" description="PPR" evidence="2">
    <location>
        <begin position="325"/>
        <end position="359"/>
    </location>
</feature>
<dbReference type="Gene3D" id="1.25.40.10">
    <property type="entry name" value="Tetratricopeptide repeat domain"/>
    <property type="match status" value="4"/>
</dbReference>
<dbReference type="Pfam" id="PF01535">
    <property type="entry name" value="PPR"/>
    <property type="match status" value="3"/>
</dbReference>
<dbReference type="STRING" id="88036.D8QSQ6"/>
<dbReference type="GO" id="GO:0048731">
    <property type="term" value="P:system development"/>
    <property type="evidence" value="ECO:0007669"/>
    <property type="project" value="UniProtKB-ARBA"/>
</dbReference>
<dbReference type="NCBIfam" id="TIGR00756">
    <property type="entry name" value="PPR"/>
    <property type="match status" value="3"/>
</dbReference>
<dbReference type="HOGENOM" id="CLU_002706_0_1_1"/>
<dbReference type="FunFam" id="1.25.40.10:FF:000285">
    <property type="entry name" value="Pentatricopeptide repeat-containing protein, chloroplastic"/>
    <property type="match status" value="1"/>
</dbReference>
<dbReference type="InterPro" id="IPR046960">
    <property type="entry name" value="PPR_At4g14850-like_plant"/>
</dbReference>
<dbReference type="PANTHER" id="PTHR47926">
    <property type="entry name" value="PENTATRICOPEPTIDE REPEAT-CONTAINING PROTEIN"/>
    <property type="match status" value="1"/>
</dbReference>
<dbReference type="EMBL" id="GL377566">
    <property type="protein sequence ID" value="EFJ36983.1"/>
    <property type="molecule type" value="Genomic_DNA"/>
</dbReference>
<dbReference type="eggNOG" id="KOG4197">
    <property type="taxonomic scope" value="Eukaryota"/>
</dbReference>
<dbReference type="OMA" id="NSITMAY"/>
<dbReference type="Pfam" id="PF13041">
    <property type="entry name" value="PPR_2"/>
    <property type="match status" value="2"/>
</dbReference>
<dbReference type="AlphaFoldDB" id="D8QSQ6"/>
<name>D8QSQ6_SELML</name>
<dbReference type="Proteomes" id="UP000001514">
    <property type="component" value="Unassembled WGS sequence"/>
</dbReference>
<dbReference type="GO" id="GO:0003723">
    <property type="term" value="F:RNA binding"/>
    <property type="evidence" value="ECO:0007669"/>
    <property type="project" value="InterPro"/>
</dbReference>
<feature type="repeat" description="PPR" evidence="2">
    <location>
        <begin position="22"/>
        <end position="56"/>
    </location>
</feature>
<proteinExistence type="predicted"/>
<dbReference type="KEGG" id="smo:SELMODRAFT_77659"/>